<dbReference type="EMBL" id="HAED01001066">
    <property type="protein sequence ID" value="SBQ86911.1"/>
    <property type="molecule type" value="Transcribed_RNA"/>
</dbReference>
<reference evidence="4" key="2">
    <citation type="submission" date="2016-06" db="EMBL/GenBank/DDBJ databases">
        <title>The genome of a short-lived fish provides insights into sex chromosome evolution and the genetic control of aging.</title>
        <authorList>
            <person name="Reichwald K."/>
            <person name="Felder M."/>
            <person name="Petzold A."/>
            <person name="Koch P."/>
            <person name="Groth M."/>
            <person name="Platzer M."/>
        </authorList>
    </citation>
    <scope>NUCLEOTIDE SEQUENCE</scope>
    <source>
        <tissue evidence="4">Brain</tissue>
    </source>
</reference>
<feature type="compositionally biased region" description="Polar residues" evidence="3">
    <location>
        <begin position="251"/>
        <end position="266"/>
    </location>
</feature>
<dbReference type="InterPro" id="IPR053049">
    <property type="entry name" value="TSC22_domain_protein_2"/>
</dbReference>
<sequence length="395" mass="43784">THVILVFVDKQVSYKCQSHLATDPETMSGAKKRSGFQITSVTSDLLHLTNLNGRLSHSVVRTVQSEAFFTRPHGSSSQPTSPSLKRKQITHDAQGPRAGCSSRFRVVRLARGGASSCGRDELYRRGRWTCVEFMERQVGVGCRRVMDSMRHAHSLESLEIIDQDTERGGVHSQDTAHLFSQPVTGGMQQEPISLQLQDQSGQEAGLVFQSWPPSPMQHEPISTQNLDKGEREVGPILKDTPPTPVHLEPITAQNLSSTPTATSPRPQSFPRPLRQLNVDATRRSVLRTSQSLPSSPPSHSPSLTSIQSPAVFGLDRSIFSLPGDASASSSSLPAIDNKIEQAMDLVKSHLMLAVREEVELLREQIREQQEKNQQLERENHILRALTHSYTATQQY</sequence>
<dbReference type="AlphaFoldDB" id="A0A1A8HR77"/>
<protein>
    <submittedName>
        <fullName evidence="4">TSC22 domain family, member 2</fullName>
    </submittedName>
</protein>
<proteinExistence type="inferred from homology"/>
<dbReference type="Gene3D" id="1.20.5.490">
    <property type="entry name" value="Single helix bin"/>
    <property type="match status" value="1"/>
</dbReference>
<organism evidence="4">
    <name type="scientific">Nothobranchius kuhntae</name>
    <name type="common">Beira killifish</name>
    <dbReference type="NCBI Taxonomy" id="321403"/>
    <lineage>
        <taxon>Eukaryota</taxon>
        <taxon>Metazoa</taxon>
        <taxon>Chordata</taxon>
        <taxon>Craniata</taxon>
        <taxon>Vertebrata</taxon>
        <taxon>Euteleostomi</taxon>
        <taxon>Actinopterygii</taxon>
        <taxon>Neopterygii</taxon>
        <taxon>Teleostei</taxon>
        <taxon>Neoteleostei</taxon>
        <taxon>Acanthomorphata</taxon>
        <taxon>Ovalentaria</taxon>
        <taxon>Atherinomorphae</taxon>
        <taxon>Cyprinodontiformes</taxon>
        <taxon>Nothobranchiidae</taxon>
        <taxon>Nothobranchius</taxon>
    </lineage>
</organism>
<name>A0A1A8HR77_NOTKU</name>
<gene>
    <name evidence="4" type="primary">TSC22D2</name>
</gene>
<evidence type="ECO:0000256" key="1">
    <source>
        <dbReference type="ARBA" id="ARBA00007908"/>
    </source>
</evidence>
<feature type="region of interest" description="Disordered" evidence="3">
    <location>
        <begin position="214"/>
        <end position="306"/>
    </location>
</feature>
<feature type="compositionally biased region" description="Polar residues" evidence="3">
    <location>
        <begin position="70"/>
        <end position="83"/>
    </location>
</feature>
<evidence type="ECO:0000313" key="4">
    <source>
        <dbReference type="EMBL" id="SBQ86911.1"/>
    </source>
</evidence>
<evidence type="ECO:0000256" key="2">
    <source>
        <dbReference type="SAM" id="Coils"/>
    </source>
</evidence>
<dbReference type="PANTHER" id="PTHR46894">
    <property type="entry name" value="TSC22 DOMAIN FAMILY PROTEIN 2"/>
    <property type="match status" value="1"/>
</dbReference>
<keyword evidence="2" id="KW-0175">Coiled coil</keyword>
<dbReference type="PANTHER" id="PTHR46894:SF1">
    <property type="entry name" value="TSC22 DOMAIN FAMILY PROTEIN 2"/>
    <property type="match status" value="1"/>
</dbReference>
<reference evidence="4" key="1">
    <citation type="submission" date="2016-05" db="EMBL/GenBank/DDBJ databases">
        <authorList>
            <person name="Lavstsen T."/>
            <person name="Jespersen J.S."/>
        </authorList>
    </citation>
    <scope>NUCLEOTIDE SEQUENCE</scope>
    <source>
        <tissue evidence="4">Brain</tissue>
    </source>
</reference>
<dbReference type="GO" id="GO:0006357">
    <property type="term" value="P:regulation of transcription by RNA polymerase II"/>
    <property type="evidence" value="ECO:0007669"/>
    <property type="project" value="InterPro"/>
</dbReference>
<dbReference type="InterPro" id="IPR000580">
    <property type="entry name" value="TSC22/Bun"/>
</dbReference>
<dbReference type="InterPro" id="IPR047862">
    <property type="entry name" value="TSC22/BUN_CS"/>
</dbReference>
<accession>A0A1A8HR77</accession>
<feature type="non-terminal residue" evidence="4">
    <location>
        <position position="1"/>
    </location>
</feature>
<comment type="similarity">
    <text evidence="1">Belongs to the TSC-22/Dip/Bun family.</text>
</comment>
<dbReference type="Pfam" id="PF01166">
    <property type="entry name" value="TSC22"/>
    <property type="match status" value="1"/>
</dbReference>
<feature type="region of interest" description="Disordered" evidence="3">
    <location>
        <begin position="70"/>
        <end position="98"/>
    </location>
</feature>
<evidence type="ECO:0000256" key="3">
    <source>
        <dbReference type="SAM" id="MobiDB-lite"/>
    </source>
</evidence>
<dbReference type="SUPFAM" id="SSF58026">
    <property type="entry name" value="Delta-sleep-inducing peptide immunoreactive peptide"/>
    <property type="match status" value="1"/>
</dbReference>
<dbReference type="PROSITE" id="PS01289">
    <property type="entry name" value="TSC22"/>
    <property type="match status" value="1"/>
</dbReference>
<feature type="coiled-coil region" evidence="2">
    <location>
        <begin position="351"/>
        <end position="385"/>
    </location>
</feature>